<feature type="coiled-coil region" evidence="1">
    <location>
        <begin position="38"/>
        <end position="175"/>
    </location>
</feature>
<organism evidence="3 4">
    <name type="scientific">Blepharisma stoltei</name>
    <dbReference type="NCBI Taxonomy" id="1481888"/>
    <lineage>
        <taxon>Eukaryota</taxon>
        <taxon>Sar</taxon>
        <taxon>Alveolata</taxon>
        <taxon>Ciliophora</taxon>
        <taxon>Postciliodesmatophora</taxon>
        <taxon>Heterotrichea</taxon>
        <taxon>Heterotrichida</taxon>
        <taxon>Blepharismidae</taxon>
        <taxon>Blepharisma</taxon>
    </lineage>
</organism>
<feature type="region of interest" description="Disordered" evidence="2">
    <location>
        <begin position="267"/>
        <end position="290"/>
    </location>
</feature>
<feature type="compositionally biased region" description="Basic and acidic residues" evidence="2">
    <location>
        <begin position="15"/>
        <end position="27"/>
    </location>
</feature>
<dbReference type="EMBL" id="CAJZBQ010000001">
    <property type="protein sequence ID" value="CAG9309898.1"/>
    <property type="molecule type" value="Genomic_DNA"/>
</dbReference>
<evidence type="ECO:0000256" key="1">
    <source>
        <dbReference type="SAM" id="Coils"/>
    </source>
</evidence>
<name>A0AAU9ICN0_9CILI</name>
<sequence length="582" mass="69710">MGMKSSKERGKKRKKEPELPDFSEERPITYQPLPSRNHSDIEWELKLAKNKIETLESELKDCKQKIEVLEEDKNAALEKLEKHKEYKFLSEFYIKQVEEYKNTLDKHDDMYLKLRSEYDDKIEHYKNQLQEHQGAFKFQQKYENSIKSQQIAHRLDLLDLEKRLLERKIKVLSDASYYNVNKEIEKDRNRLQEIYDEAFMSRKYIANAYYSDEESGSYTIKEKEGIRMIKPRDYDPAKCLDYFRRKSSETARTFSYSNTDSIKSIPRSGKYSSYSNTDSHHTKARSVANTTETWDTQYEPEQWNLYISSFKSLSQVLEHFIDLSKEIKSRVNDVRNKLLYLLKPYKNHNQEYMKNVLFEFFKGFSRRIDIPQLYKSPADLFNHFLNEFGFEKSPPNLFDFQLSKITCCEFCNSSLRDTNEFYLWFQLKDLPFTSIQSFIKSSLESYKSEKAEHCASCMEIQRMNCSTVFLTLPKYLVFEDDPNNLNSKIKNRQCILERRIFVNEDEYNLFAFIFKNKENLYMAKIFDKEASDESLSLKRGSRYSSALMIFYIKKYITYYYLLNIIQKFTVRYHRGLIPDHST</sequence>
<keyword evidence="4" id="KW-1185">Reference proteome</keyword>
<keyword evidence="1" id="KW-0175">Coiled coil</keyword>
<evidence type="ECO:0000313" key="3">
    <source>
        <dbReference type="EMBL" id="CAG9309898.1"/>
    </source>
</evidence>
<evidence type="ECO:0000256" key="2">
    <source>
        <dbReference type="SAM" id="MobiDB-lite"/>
    </source>
</evidence>
<dbReference type="Proteomes" id="UP001162131">
    <property type="component" value="Unassembled WGS sequence"/>
</dbReference>
<feature type="region of interest" description="Disordered" evidence="2">
    <location>
        <begin position="1"/>
        <end position="36"/>
    </location>
</feature>
<accession>A0AAU9ICN0</accession>
<gene>
    <name evidence="3" type="ORF">BSTOLATCC_MIC113</name>
</gene>
<evidence type="ECO:0000313" key="4">
    <source>
        <dbReference type="Proteomes" id="UP001162131"/>
    </source>
</evidence>
<evidence type="ECO:0008006" key="5">
    <source>
        <dbReference type="Google" id="ProtNLM"/>
    </source>
</evidence>
<dbReference type="AlphaFoldDB" id="A0AAU9ICN0"/>
<protein>
    <recommendedName>
        <fullName evidence="5">USP domain-containing protein</fullName>
    </recommendedName>
</protein>
<reference evidence="3" key="1">
    <citation type="submission" date="2021-09" db="EMBL/GenBank/DDBJ databases">
        <authorList>
            <consortium name="AG Swart"/>
            <person name="Singh M."/>
            <person name="Singh A."/>
            <person name="Seah K."/>
            <person name="Emmerich C."/>
        </authorList>
    </citation>
    <scope>NUCLEOTIDE SEQUENCE</scope>
    <source>
        <strain evidence="3">ATCC30299</strain>
    </source>
</reference>
<comment type="caution">
    <text evidence="3">The sequence shown here is derived from an EMBL/GenBank/DDBJ whole genome shotgun (WGS) entry which is preliminary data.</text>
</comment>
<proteinExistence type="predicted"/>